<evidence type="ECO:0000256" key="4">
    <source>
        <dbReference type="ARBA" id="ARBA00023242"/>
    </source>
</evidence>
<dbReference type="InterPro" id="IPR013930">
    <property type="entry name" value="RPAP1_N"/>
</dbReference>
<dbReference type="EMBL" id="GEDC01024759">
    <property type="protein sequence ID" value="JAS12539.1"/>
    <property type="molecule type" value="Transcribed_RNA"/>
</dbReference>
<organism evidence="8">
    <name type="scientific">Clastoptera arizonana</name>
    <name type="common">Arizona spittle bug</name>
    <dbReference type="NCBI Taxonomy" id="38151"/>
    <lineage>
        <taxon>Eukaryota</taxon>
        <taxon>Metazoa</taxon>
        <taxon>Ecdysozoa</taxon>
        <taxon>Arthropoda</taxon>
        <taxon>Hexapoda</taxon>
        <taxon>Insecta</taxon>
        <taxon>Pterygota</taxon>
        <taxon>Neoptera</taxon>
        <taxon>Paraneoptera</taxon>
        <taxon>Hemiptera</taxon>
        <taxon>Auchenorrhyncha</taxon>
        <taxon>Cercopoidea</taxon>
        <taxon>Clastopteridae</taxon>
        <taxon>Clastoptera</taxon>
    </lineage>
</organism>
<evidence type="ECO:0000259" key="5">
    <source>
        <dbReference type="Pfam" id="PF08620"/>
    </source>
</evidence>
<dbReference type="InterPro" id="IPR057989">
    <property type="entry name" value="TPR_RPAP1/MINIYO-like"/>
</dbReference>
<dbReference type="PANTHER" id="PTHR21483:SF18">
    <property type="entry name" value="RNA POLYMERASE II-ASSOCIATED PROTEIN 1"/>
    <property type="match status" value="1"/>
</dbReference>
<dbReference type="InterPro" id="IPR039913">
    <property type="entry name" value="RPAP1/Rba50"/>
</dbReference>
<keyword evidence="4" id="KW-0539">Nucleus</keyword>
<evidence type="ECO:0000256" key="2">
    <source>
        <dbReference type="ARBA" id="ARBA00009953"/>
    </source>
</evidence>
<dbReference type="InterPro" id="IPR016024">
    <property type="entry name" value="ARM-type_fold"/>
</dbReference>
<dbReference type="InterPro" id="IPR011989">
    <property type="entry name" value="ARM-like"/>
</dbReference>
<accession>A0A1B6CGL5</accession>
<comment type="similarity">
    <text evidence="2">Belongs to the RPAP1 family.</text>
</comment>
<dbReference type="SUPFAM" id="SSF48371">
    <property type="entry name" value="ARM repeat"/>
    <property type="match status" value="1"/>
</dbReference>
<comment type="subcellular location">
    <subcellularLocation>
        <location evidence="1">Nucleus</location>
    </subcellularLocation>
</comment>
<evidence type="ECO:0008006" key="9">
    <source>
        <dbReference type="Google" id="ProtNLM"/>
    </source>
</evidence>
<evidence type="ECO:0000259" key="6">
    <source>
        <dbReference type="Pfam" id="PF08621"/>
    </source>
</evidence>
<feature type="domain" description="RPAP1 N-terminal" evidence="6">
    <location>
        <begin position="53"/>
        <end position="96"/>
    </location>
</feature>
<feature type="domain" description="RPAP1/MINIYO-like TPR repeats" evidence="7">
    <location>
        <begin position="812"/>
        <end position="1015"/>
    </location>
</feature>
<dbReference type="GO" id="GO:0006366">
    <property type="term" value="P:transcription by RNA polymerase II"/>
    <property type="evidence" value="ECO:0007669"/>
    <property type="project" value="InterPro"/>
</dbReference>
<dbReference type="PANTHER" id="PTHR21483">
    <property type="entry name" value="RNA POLYMERASE II-ASSOCIATED PROTEIN 1"/>
    <property type="match status" value="1"/>
</dbReference>
<reference evidence="8" key="1">
    <citation type="submission" date="2015-12" db="EMBL/GenBank/DDBJ databases">
        <title>De novo transcriptome assembly of four potential Pierce s Disease insect vectors from Arizona vineyards.</title>
        <authorList>
            <person name="Tassone E.E."/>
        </authorList>
    </citation>
    <scope>NUCLEOTIDE SEQUENCE</scope>
</reference>
<evidence type="ECO:0000256" key="3">
    <source>
        <dbReference type="ARBA" id="ARBA00023163"/>
    </source>
</evidence>
<dbReference type="Pfam" id="PF08621">
    <property type="entry name" value="RPAP1_N"/>
    <property type="match status" value="1"/>
</dbReference>
<dbReference type="AlphaFoldDB" id="A0A1B6CGL5"/>
<evidence type="ECO:0000256" key="1">
    <source>
        <dbReference type="ARBA" id="ARBA00004123"/>
    </source>
</evidence>
<keyword evidence="3" id="KW-0804">Transcription</keyword>
<feature type="domain" description="RPAP1 C-terminal" evidence="5">
    <location>
        <begin position="172"/>
        <end position="236"/>
    </location>
</feature>
<sequence length="1052" mass="120061">MANMEPRKKPSLFAQRMLSKNREKSRHEILENHLVKNDTFGDKSYVITGQDAESIHNENVTKLSALTSKEIEEERNKLLLEMDPALINFLKTKKANTKCNAQEVIPDETNKPDTYRMDLKNSTDINLRGCANNPTMNLVNKWPHMDIVEPEKLKWMEELPPPKPPPAGVPYNARFSFDGTLLPYIEEIPQDGLYHHGEEPERPGYTLQELLQLSRSSVLQQRITSINTLANIFLKASDYTYCLEKPLLPQLLESEIFLLLRFSLDDSIRQVVVASIIAISNLLVNYADESCLERLLGVATGLKQPLFYVKLDLKTEDIVELKDPQLLKIDVIKGALRTQILPRFSYILKNLRIEPSETISLLKCLVRISRHSLESALSIANCPGLLPAVRNLLNKENEFNFSEALKLFRVIASHSHTLAEQLVNNYELLDPIQRYISGEQREELMSLVLESFYTWQVLLTYNLTTEMFLTFSPVIQRLLLAHVEHTSIFTNNGDHEHATALISTLSVILHADYNRGRQFLPTLELCALKWLTQISFASNITWTMCKLIGATLNCAAIVASKGEYNSKDVMIKVLKFLDSPNFMHCSNNLRKSSWLLFEYENTKVENLPCLGVVPPTVYDVSTFPLVAGLVSYLRTVADMKLSEKFISSTEIHNYLQDIIKANIEVKAQHWYARQEIYVLFNIIHIHQHVMSFDESSYIHEVALVLLPTIQNDDRYLLPDLFNTFIFNKKYFGTDISTFVSEFTNLNLANNSAVQNANVKHMLSEAIKNLDAISDCYNSVLGVNNFNLTFPPPSLTATVQGEESALPTDWQFIPLLQLYNSEGSGEKAGLIALTSLQWILILEMLRPEIVSATSISARYCRVACTFLAGNDLFRDVTTWLETILIVLLKYNSQLDFDQPIPGLTSFYDFFRQLMEHFSAVSYGNPVFGQYLLIPLQQRHNPKYRKIIWSEQAGILRILSTSLDQLIIPLENFLDPCETDIDILSTYLGSLAKGQVREKWCPVLYKVAVHHVAVFINLYADQPFTKSLLQKIKSLGNQDLRTLLLEYQYSEDME</sequence>
<dbReference type="Gene3D" id="1.25.10.10">
    <property type="entry name" value="Leucine-rich Repeat Variant"/>
    <property type="match status" value="1"/>
</dbReference>
<evidence type="ECO:0000313" key="8">
    <source>
        <dbReference type="EMBL" id="JAS12539.1"/>
    </source>
</evidence>
<dbReference type="InterPro" id="IPR013929">
    <property type="entry name" value="RPAP1_C"/>
</dbReference>
<dbReference type="Pfam" id="PF08620">
    <property type="entry name" value="RPAP1_C"/>
    <property type="match status" value="1"/>
</dbReference>
<evidence type="ECO:0000259" key="7">
    <source>
        <dbReference type="Pfam" id="PF25766"/>
    </source>
</evidence>
<name>A0A1B6CGL5_9HEMI</name>
<protein>
    <recommendedName>
        <fullName evidence="9">RNA polymerase II-associated protein 1</fullName>
    </recommendedName>
</protein>
<gene>
    <name evidence="8" type="ORF">g.18072</name>
</gene>
<dbReference type="Pfam" id="PF25766">
    <property type="entry name" value="TPR_RPAP1"/>
    <property type="match status" value="1"/>
</dbReference>
<proteinExistence type="inferred from homology"/>